<evidence type="ECO:0000256" key="8">
    <source>
        <dbReference type="ARBA" id="ARBA00022777"/>
    </source>
</evidence>
<dbReference type="PROSITE" id="PS00108">
    <property type="entry name" value="PROTEIN_KINASE_ST"/>
    <property type="match status" value="1"/>
</dbReference>
<keyword evidence="6" id="KW-0677">Repeat</keyword>
<keyword evidence="9 12" id="KW-0067">ATP-binding</keyword>
<feature type="binding site" evidence="12">
    <location>
        <position position="517"/>
    </location>
    <ligand>
        <name>ATP</name>
        <dbReference type="ChEBI" id="CHEBI:30616"/>
    </ligand>
</feature>
<keyword evidence="10" id="KW-1133">Transmembrane helix</keyword>
<comment type="subcellular location">
    <subcellularLocation>
        <location evidence="1">Membrane</location>
        <topology evidence="1">Single-pass membrane protein</topology>
    </subcellularLocation>
</comment>
<evidence type="ECO:0000259" key="13">
    <source>
        <dbReference type="PROSITE" id="PS50011"/>
    </source>
</evidence>
<keyword evidence="15" id="KW-1185">Reference proteome</keyword>
<dbReference type="Gene3D" id="1.10.510.10">
    <property type="entry name" value="Transferase(Phosphotransferase) domain 1"/>
    <property type="match status" value="1"/>
</dbReference>
<sequence>MGVSITAAPCLLKGSASCSWDTNNTDPCTWKGVNCTSTNEEYDIQSLYLSGFRLNGVIPAEINTLQALSTLYLSNNLLRGSFPPELGNCSSLLSVNLASNMLGGILPASLGKLPKLQVLDLSQNEITGSIPAEFGNLTSLQELNLESNQFTGTIEVISRLAALTDLSLSRNNFTGSLPADIGRFLYFLSLDNNRLSGTIPEDLGSCNRLTFLWLGGNSFTGSIPNSIGKIQYLVNFVADENKLSGTIPSNLSGWKYLSLLNLASNQLSGSLLSLEYLQLDGNALDGSLPPSIGKCEQLLDLQLGHNKFSGSIPTEIGDLVNSIISLNLSSNEFTGTIPASLGKLTKLVLLDLSHNHLTGPIPEELGGMFSLLNWSFADNSFSGAVPMTGPFANSTASSFANNPNLCSGPLPPCEEGSSSSSREKRNSHTFWKAAGSIAMDCALVILLALLIRYWCSKNRLAEVDEELKSLAEVRHFSAIGLFESTQGYSEENLLGEGATSMVYKGVFSNGEVVAVKKFKEDGISSSREALLQEVNILRKLRHRNLLKVRGCVINLDVQAMVLEFMPNGSLQQYLYQDANQYFQKRLSQQVVLKIAQGVANALAYLHHEYDAVPIIHGDVKPSNILLDFELEAHLADFGLAKLAKSSRGDISLTSNFKGSIGYIMRAKVPQKPLHQISLML</sequence>
<keyword evidence="3" id="KW-0808">Transferase</keyword>
<keyword evidence="11" id="KW-0472">Membrane</keyword>
<evidence type="ECO:0000256" key="2">
    <source>
        <dbReference type="ARBA" id="ARBA00022614"/>
    </source>
</evidence>
<dbReference type="PROSITE" id="PS50011">
    <property type="entry name" value="PROTEIN_KINASE_DOM"/>
    <property type="match status" value="1"/>
</dbReference>
<dbReference type="SUPFAM" id="SSF52058">
    <property type="entry name" value="L domain-like"/>
    <property type="match status" value="2"/>
</dbReference>
<dbReference type="Proteomes" id="UP000886520">
    <property type="component" value="Chromosome 15"/>
</dbReference>
<dbReference type="PANTHER" id="PTHR48057:SF19">
    <property type="entry name" value="LEUCINE-RICH REPEAT-CONTAINING N-TERMINAL PLANT-TYPE DOMAIN-CONTAINING PROTEIN"/>
    <property type="match status" value="1"/>
</dbReference>
<comment type="caution">
    <text evidence="14">The sequence shown here is derived from an EMBL/GenBank/DDBJ whole genome shotgun (WGS) entry which is preliminary data.</text>
</comment>
<dbReference type="Gene3D" id="3.30.200.20">
    <property type="entry name" value="Phosphorylase Kinase, domain 1"/>
    <property type="match status" value="1"/>
</dbReference>
<dbReference type="GO" id="GO:0099402">
    <property type="term" value="P:plant organ development"/>
    <property type="evidence" value="ECO:0007669"/>
    <property type="project" value="UniProtKB-ARBA"/>
</dbReference>
<dbReference type="Gene3D" id="3.80.10.10">
    <property type="entry name" value="Ribonuclease Inhibitor"/>
    <property type="match status" value="2"/>
</dbReference>
<protein>
    <recommendedName>
        <fullName evidence="13">Protein kinase domain-containing protein</fullName>
    </recommendedName>
</protein>
<dbReference type="OrthoDB" id="676979at2759"/>
<evidence type="ECO:0000313" key="14">
    <source>
        <dbReference type="EMBL" id="KAI5069598.1"/>
    </source>
</evidence>
<dbReference type="FunFam" id="3.80.10.10:FF:000095">
    <property type="entry name" value="LRR receptor-like serine/threonine-protein kinase GSO1"/>
    <property type="match status" value="1"/>
</dbReference>
<proteinExistence type="predicted"/>
<evidence type="ECO:0000256" key="5">
    <source>
        <dbReference type="ARBA" id="ARBA00022729"/>
    </source>
</evidence>
<accession>A0A9D4UKI2</accession>
<evidence type="ECO:0000256" key="12">
    <source>
        <dbReference type="PROSITE-ProRule" id="PRU10141"/>
    </source>
</evidence>
<evidence type="ECO:0000256" key="1">
    <source>
        <dbReference type="ARBA" id="ARBA00004167"/>
    </source>
</evidence>
<dbReference type="SMART" id="SM00220">
    <property type="entry name" value="S_TKc"/>
    <property type="match status" value="1"/>
</dbReference>
<dbReference type="GO" id="GO:0005524">
    <property type="term" value="F:ATP binding"/>
    <property type="evidence" value="ECO:0007669"/>
    <property type="project" value="UniProtKB-UniRule"/>
</dbReference>
<evidence type="ECO:0000256" key="3">
    <source>
        <dbReference type="ARBA" id="ARBA00022679"/>
    </source>
</evidence>
<dbReference type="InterPro" id="IPR008271">
    <property type="entry name" value="Ser/Thr_kinase_AS"/>
</dbReference>
<dbReference type="GO" id="GO:0016020">
    <property type="term" value="C:membrane"/>
    <property type="evidence" value="ECO:0007669"/>
    <property type="project" value="UniProtKB-SubCell"/>
</dbReference>
<dbReference type="InterPro" id="IPR011009">
    <property type="entry name" value="Kinase-like_dom_sf"/>
</dbReference>
<keyword evidence="7 12" id="KW-0547">Nucleotide-binding</keyword>
<dbReference type="PROSITE" id="PS00107">
    <property type="entry name" value="PROTEIN_KINASE_ATP"/>
    <property type="match status" value="1"/>
</dbReference>
<dbReference type="InterPro" id="IPR000719">
    <property type="entry name" value="Prot_kinase_dom"/>
</dbReference>
<dbReference type="SUPFAM" id="SSF56112">
    <property type="entry name" value="Protein kinase-like (PK-like)"/>
    <property type="match status" value="1"/>
</dbReference>
<organism evidence="14 15">
    <name type="scientific">Adiantum capillus-veneris</name>
    <name type="common">Maidenhair fern</name>
    <dbReference type="NCBI Taxonomy" id="13818"/>
    <lineage>
        <taxon>Eukaryota</taxon>
        <taxon>Viridiplantae</taxon>
        <taxon>Streptophyta</taxon>
        <taxon>Embryophyta</taxon>
        <taxon>Tracheophyta</taxon>
        <taxon>Polypodiopsida</taxon>
        <taxon>Polypodiidae</taxon>
        <taxon>Polypodiales</taxon>
        <taxon>Pteridineae</taxon>
        <taxon>Pteridaceae</taxon>
        <taxon>Vittarioideae</taxon>
        <taxon>Adiantum</taxon>
    </lineage>
</organism>
<dbReference type="GO" id="GO:0009653">
    <property type="term" value="P:anatomical structure morphogenesis"/>
    <property type="evidence" value="ECO:0007669"/>
    <property type="project" value="UniProtKB-ARBA"/>
</dbReference>
<dbReference type="EMBL" id="JABFUD020000015">
    <property type="protein sequence ID" value="KAI5069598.1"/>
    <property type="molecule type" value="Genomic_DNA"/>
</dbReference>
<keyword evidence="8" id="KW-0418">Kinase</keyword>
<keyword evidence="2" id="KW-0433">Leucine-rich repeat</keyword>
<evidence type="ECO:0000256" key="9">
    <source>
        <dbReference type="ARBA" id="ARBA00022840"/>
    </source>
</evidence>
<evidence type="ECO:0000256" key="4">
    <source>
        <dbReference type="ARBA" id="ARBA00022692"/>
    </source>
</evidence>
<name>A0A9D4UKI2_ADICA</name>
<dbReference type="PRINTS" id="PR00019">
    <property type="entry name" value="LEURICHRPT"/>
</dbReference>
<dbReference type="AlphaFoldDB" id="A0A9D4UKI2"/>
<dbReference type="InterPro" id="IPR052595">
    <property type="entry name" value="LRRC69/RLP"/>
</dbReference>
<keyword evidence="4" id="KW-0812">Transmembrane</keyword>
<dbReference type="GO" id="GO:0004672">
    <property type="term" value="F:protein kinase activity"/>
    <property type="evidence" value="ECO:0007669"/>
    <property type="project" value="InterPro"/>
</dbReference>
<feature type="domain" description="Protein kinase" evidence="13">
    <location>
        <begin position="488"/>
        <end position="680"/>
    </location>
</feature>
<evidence type="ECO:0000256" key="7">
    <source>
        <dbReference type="ARBA" id="ARBA00022741"/>
    </source>
</evidence>
<dbReference type="InterPro" id="IPR032675">
    <property type="entry name" value="LRR_dom_sf"/>
</dbReference>
<reference evidence="14" key="1">
    <citation type="submission" date="2021-01" db="EMBL/GenBank/DDBJ databases">
        <title>Adiantum capillus-veneris genome.</title>
        <authorList>
            <person name="Fang Y."/>
            <person name="Liao Q."/>
        </authorList>
    </citation>
    <scope>NUCLEOTIDE SEQUENCE</scope>
    <source>
        <strain evidence="14">H3</strain>
        <tissue evidence="14">Leaf</tissue>
    </source>
</reference>
<dbReference type="InterPro" id="IPR017441">
    <property type="entry name" value="Protein_kinase_ATP_BS"/>
</dbReference>
<dbReference type="PANTHER" id="PTHR48057">
    <property type="entry name" value="LEUCINE-RICH REPEAT SERINE/THREONINE-PROTEIN KINASE 1"/>
    <property type="match status" value="1"/>
</dbReference>
<dbReference type="InterPro" id="IPR001611">
    <property type="entry name" value="Leu-rich_rpt"/>
</dbReference>
<evidence type="ECO:0000256" key="10">
    <source>
        <dbReference type="ARBA" id="ARBA00022989"/>
    </source>
</evidence>
<evidence type="ECO:0000256" key="11">
    <source>
        <dbReference type="ARBA" id="ARBA00023136"/>
    </source>
</evidence>
<dbReference type="Pfam" id="PF00069">
    <property type="entry name" value="Pkinase"/>
    <property type="match status" value="1"/>
</dbReference>
<gene>
    <name evidence="14" type="ORF">GOP47_0015899</name>
</gene>
<dbReference type="FunFam" id="3.80.10.10:FF:000400">
    <property type="entry name" value="Nuclear pore complex protein NUP107"/>
    <property type="match status" value="1"/>
</dbReference>
<evidence type="ECO:0000256" key="6">
    <source>
        <dbReference type="ARBA" id="ARBA00022737"/>
    </source>
</evidence>
<dbReference type="InterPro" id="IPR003591">
    <property type="entry name" value="Leu-rich_rpt_typical-subtyp"/>
</dbReference>
<keyword evidence="5" id="KW-0732">Signal</keyword>
<dbReference type="Pfam" id="PF00560">
    <property type="entry name" value="LRR_1"/>
    <property type="match status" value="7"/>
</dbReference>
<dbReference type="SMART" id="SM00369">
    <property type="entry name" value="LRR_TYP"/>
    <property type="match status" value="6"/>
</dbReference>
<evidence type="ECO:0000313" key="15">
    <source>
        <dbReference type="Proteomes" id="UP000886520"/>
    </source>
</evidence>
<dbReference type="Pfam" id="PF13855">
    <property type="entry name" value="LRR_8"/>
    <property type="match status" value="1"/>
</dbReference>